<dbReference type="GO" id="GO:0016712">
    <property type="term" value="F:oxidoreductase activity, acting on paired donors, with incorporation or reduction of molecular oxygen, reduced flavin or flavoprotein as one donor, and incorporation of one atom of oxygen"/>
    <property type="evidence" value="ECO:0007669"/>
    <property type="project" value="InterPro"/>
</dbReference>
<dbReference type="Pfam" id="PF00067">
    <property type="entry name" value="p450"/>
    <property type="match status" value="1"/>
</dbReference>
<protein>
    <submittedName>
        <fullName evidence="11">Putative cytochrome P450 alkane hydroxylase</fullName>
    </submittedName>
</protein>
<dbReference type="InterPro" id="IPR036396">
    <property type="entry name" value="Cyt_P450_sf"/>
</dbReference>
<comment type="similarity">
    <text evidence="2 9">Belongs to the cytochrome P450 family.</text>
</comment>
<comment type="caution">
    <text evidence="11">The sequence shown here is derived from an EMBL/GenBank/DDBJ whole genome shotgun (WGS) entry which is preliminary data.</text>
</comment>
<feature type="binding site" description="axial binding residue" evidence="8">
    <location>
        <position position="462"/>
    </location>
    <ligand>
        <name>heme</name>
        <dbReference type="ChEBI" id="CHEBI:30413"/>
    </ligand>
    <ligandPart>
        <name>Fe</name>
        <dbReference type="ChEBI" id="CHEBI:18248"/>
    </ligandPart>
</feature>
<keyword evidence="3 8" id="KW-0349">Heme</keyword>
<evidence type="ECO:0000256" key="10">
    <source>
        <dbReference type="SAM" id="Phobius"/>
    </source>
</evidence>
<dbReference type="PANTHER" id="PTHR24287:SF18">
    <property type="entry name" value="CYTOCHROME P450 MONOOXYGENASE APDE-RELATED"/>
    <property type="match status" value="1"/>
</dbReference>
<dbReference type="GeneID" id="39596563"/>
<dbReference type="STRING" id="264951.A0A443HQH4"/>
<dbReference type="AlphaFoldDB" id="A0A443HQH4"/>
<evidence type="ECO:0000256" key="7">
    <source>
        <dbReference type="ARBA" id="ARBA00023033"/>
    </source>
</evidence>
<evidence type="ECO:0000256" key="3">
    <source>
        <dbReference type="ARBA" id="ARBA00022617"/>
    </source>
</evidence>
<dbReference type="PROSITE" id="PS00086">
    <property type="entry name" value="CYTOCHROME_P450"/>
    <property type="match status" value="1"/>
</dbReference>
<dbReference type="InterPro" id="IPR047146">
    <property type="entry name" value="Cyt_P450_E_CYP52_fungi"/>
</dbReference>
<dbReference type="SUPFAM" id="SSF48264">
    <property type="entry name" value="Cytochrome P450"/>
    <property type="match status" value="1"/>
</dbReference>
<evidence type="ECO:0000256" key="9">
    <source>
        <dbReference type="RuleBase" id="RU000461"/>
    </source>
</evidence>
<keyword evidence="4 8" id="KW-0479">Metal-binding</keyword>
<dbReference type="InterPro" id="IPR001128">
    <property type="entry name" value="Cyt_P450"/>
</dbReference>
<dbReference type="Proteomes" id="UP000283841">
    <property type="component" value="Unassembled WGS sequence"/>
</dbReference>
<evidence type="ECO:0000256" key="5">
    <source>
        <dbReference type="ARBA" id="ARBA00023002"/>
    </source>
</evidence>
<accession>A0A443HQH4</accession>
<dbReference type="InterPro" id="IPR002974">
    <property type="entry name" value="Cyt_P450_E_CYP52_ascomycetes"/>
</dbReference>
<dbReference type="VEuPathDB" id="FungiDB:C8Q69DRAFT_313987"/>
<dbReference type="RefSeq" id="XP_028483674.1">
    <property type="nucleotide sequence ID" value="XM_028627286.1"/>
</dbReference>
<dbReference type="PANTHER" id="PTHR24287">
    <property type="entry name" value="P450, PUTATIVE (EUROFUNG)-RELATED"/>
    <property type="match status" value="1"/>
</dbReference>
<reference evidence="11 12" key="1">
    <citation type="journal article" date="2018" name="Front. Microbiol.">
        <title>Genomic and genetic insights into a cosmopolitan fungus, Paecilomyces variotii (Eurotiales).</title>
        <authorList>
            <person name="Urquhart A.S."/>
            <person name="Mondo S.J."/>
            <person name="Makela M.R."/>
            <person name="Hane J.K."/>
            <person name="Wiebenga A."/>
            <person name="He G."/>
            <person name="Mihaltcheva S."/>
            <person name="Pangilinan J."/>
            <person name="Lipzen A."/>
            <person name="Barry K."/>
            <person name="de Vries R.P."/>
            <person name="Grigoriev I.V."/>
            <person name="Idnurm A."/>
        </authorList>
    </citation>
    <scope>NUCLEOTIDE SEQUENCE [LARGE SCALE GENOMIC DNA]</scope>
    <source>
        <strain evidence="11 12">CBS 101075</strain>
    </source>
</reference>
<dbReference type="CDD" id="cd11063">
    <property type="entry name" value="CYP52"/>
    <property type="match status" value="1"/>
</dbReference>
<organism evidence="11 12">
    <name type="scientific">Byssochlamys spectabilis</name>
    <name type="common">Paecilomyces variotii</name>
    <dbReference type="NCBI Taxonomy" id="264951"/>
    <lineage>
        <taxon>Eukaryota</taxon>
        <taxon>Fungi</taxon>
        <taxon>Dikarya</taxon>
        <taxon>Ascomycota</taxon>
        <taxon>Pezizomycotina</taxon>
        <taxon>Eurotiomycetes</taxon>
        <taxon>Eurotiomycetidae</taxon>
        <taxon>Eurotiales</taxon>
        <taxon>Thermoascaceae</taxon>
        <taxon>Paecilomyces</taxon>
    </lineage>
</organism>
<evidence type="ECO:0000256" key="1">
    <source>
        <dbReference type="ARBA" id="ARBA00001971"/>
    </source>
</evidence>
<evidence type="ECO:0000256" key="8">
    <source>
        <dbReference type="PIRSR" id="PIRSR602402-1"/>
    </source>
</evidence>
<keyword evidence="12" id="KW-1185">Reference proteome</keyword>
<dbReference type="InterPro" id="IPR017972">
    <property type="entry name" value="Cyt_P450_CS"/>
</dbReference>
<dbReference type="InterPro" id="IPR002402">
    <property type="entry name" value="Cyt_P450_E_grp-II"/>
</dbReference>
<proteinExistence type="inferred from homology"/>
<dbReference type="GO" id="GO:0005506">
    <property type="term" value="F:iron ion binding"/>
    <property type="evidence" value="ECO:0007669"/>
    <property type="project" value="InterPro"/>
</dbReference>
<keyword evidence="10" id="KW-0812">Transmembrane</keyword>
<keyword evidence="5 9" id="KW-0560">Oxidoreductase</keyword>
<dbReference type="PRINTS" id="PR00464">
    <property type="entry name" value="EP450II"/>
</dbReference>
<comment type="cofactor">
    <cofactor evidence="1 8">
        <name>heme</name>
        <dbReference type="ChEBI" id="CHEBI:30413"/>
    </cofactor>
</comment>
<dbReference type="EMBL" id="RCNU01000008">
    <property type="protein sequence ID" value="RWQ94029.1"/>
    <property type="molecule type" value="Genomic_DNA"/>
</dbReference>
<keyword evidence="7 9" id="KW-0503">Monooxygenase</keyword>
<dbReference type="PRINTS" id="PR01239">
    <property type="entry name" value="EP450IICYP52"/>
</dbReference>
<feature type="transmembrane region" description="Helical" evidence="10">
    <location>
        <begin position="6"/>
        <end position="24"/>
    </location>
</feature>
<keyword evidence="6 8" id="KW-0408">Iron</keyword>
<evidence type="ECO:0000256" key="2">
    <source>
        <dbReference type="ARBA" id="ARBA00010617"/>
    </source>
</evidence>
<dbReference type="Gene3D" id="1.10.630.10">
    <property type="entry name" value="Cytochrome P450"/>
    <property type="match status" value="1"/>
</dbReference>
<evidence type="ECO:0000313" key="11">
    <source>
        <dbReference type="EMBL" id="RWQ94029.1"/>
    </source>
</evidence>
<dbReference type="PRINTS" id="PR00385">
    <property type="entry name" value="P450"/>
</dbReference>
<sequence>MLSLPGTIVLVAVGILLIATRYLARRFTHRRQAKALSCKPPRATVPAGIFGINSFCDLKKAGQEKRFVGRIRELHDEYGTTYLMNILGTNCIFTIEPENIKAVLATQFNDFSFGRRHEVFAPLLGDGIFTLDGAGWSHSRALLRPQFTRDQVSDLDQMDIHVERLIQAMPKDGTPFDIQELFFRLTLDSATDFLFGESVESLVSATSNQIGISEKSVEGKQGFADAFNYSQDVLAQRGRAQGFYWLINSKEFREANRLVHQFVDYYVDKAIRYVESGNAKVPNEQGRYVFLEALALQTKDRKVLRDQMLNILLAGRDTTSSLLSSVFYFLARNKRAWDTLREEIVERFGTDAEKGADINFHSMKDLPYLRYVVNEALRLLPPVPANGRTAIRDTTLPVGGGPDGRSPIFIPKGTVIRYVVWALHTRRDIWGADAEEFRPERWAEFTPKGWEYLPFNGGPRICLGQQYALTEASYVIIKLLQRFQTLENADPGPDRGSRPIMNHTLTQAHDKGVHVRLYAAN</sequence>
<keyword evidence="10" id="KW-1133">Transmembrane helix</keyword>
<name>A0A443HQH4_BYSSP</name>
<evidence type="ECO:0000256" key="4">
    <source>
        <dbReference type="ARBA" id="ARBA00022723"/>
    </source>
</evidence>
<gene>
    <name evidence="11" type="ORF">C8Q69DRAFT_313987</name>
</gene>
<evidence type="ECO:0000313" key="12">
    <source>
        <dbReference type="Proteomes" id="UP000283841"/>
    </source>
</evidence>
<dbReference type="GO" id="GO:0020037">
    <property type="term" value="F:heme binding"/>
    <property type="evidence" value="ECO:0007669"/>
    <property type="project" value="InterPro"/>
</dbReference>
<evidence type="ECO:0000256" key="6">
    <source>
        <dbReference type="ARBA" id="ARBA00023004"/>
    </source>
</evidence>
<keyword evidence="10" id="KW-0472">Membrane</keyword>